<dbReference type="AlphaFoldDB" id="A0A212ET72"/>
<protein>
    <submittedName>
        <fullName evidence="1">Uncharacterized protein</fullName>
    </submittedName>
</protein>
<proteinExistence type="predicted"/>
<name>A0A212ET72_DANPL</name>
<dbReference type="STRING" id="278856.A0A212ET72"/>
<gene>
    <name evidence="1" type="ORF">KGM_209394</name>
</gene>
<evidence type="ECO:0000313" key="1">
    <source>
        <dbReference type="EMBL" id="OWR44669.1"/>
    </source>
</evidence>
<dbReference type="Proteomes" id="UP000007151">
    <property type="component" value="Unassembled WGS sequence"/>
</dbReference>
<evidence type="ECO:0000313" key="2">
    <source>
        <dbReference type="Proteomes" id="UP000007151"/>
    </source>
</evidence>
<keyword evidence="2" id="KW-1185">Reference proteome</keyword>
<organism evidence="1 2">
    <name type="scientific">Danaus plexippus plexippus</name>
    <dbReference type="NCBI Taxonomy" id="278856"/>
    <lineage>
        <taxon>Eukaryota</taxon>
        <taxon>Metazoa</taxon>
        <taxon>Ecdysozoa</taxon>
        <taxon>Arthropoda</taxon>
        <taxon>Hexapoda</taxon>
        <taxon>Insecta</taxon>
        <taxon>Pterygota</taxon>
        <taxon>Neoptera</taxon>
        <taxon>Endopterygota</taxon>
        <taxon>Lepidoptera</taxon>
        <taxon>Glossata</taxon>
        <taxon>Ditrysia</taxon>
        <taxon>Papilionoidea</taxon>
        <taxon>Nymphalidae</taxon>
        <taxon>Danainae</taxon>
        <taxon>Danaini</taxon>
        <taxon>Danaina</taxon>
        <taxon>Danaus</taxon>
        <taxon>Danaus</taxon>
    </lineage>
</organism>
<dbReference type="EMBL" id="AGBW02012643">
    <property type="protein sequence ID" value="OWR44669.1"/>
    <property type="molecule type" value="Genomic_DNA"/>
</dbReference>
<comment type="caution">
    <text evidence="1">The sequence shown here is derived from an EMBL/GenBank/DDBJ whole genome shotgun (WGS) entry which is preliminary data.</text>
</comment>
<accession>A0A212ET72</accession>
<dbReference type="InParanoid" id="A0A212ET72"/>
<dbReference type="KEGG" id="dpl:KGM_209394"/>
<sequence>MDDMLIFVNEMKPESVSELVYSEFVMNTIQAECVIIKTEFNDGKIVLPESTKLSVTTREEACRRVFGDRALLAQKYTETLKMVRENGMVGVTQLDKGLSDDDLIDAIRRNEVKFASEPSAVYHSKKHPTDPPHEYVKKANATINNGSWRVTLAQDGQARLISVDDGHWKAFLVESGGPVDVPLEKGNIYVIAKEGNTLFDDESKTFPFDMFINNIFTGNGNHLKDLANLSESSGRADCE</sequence>
<reference evidence="1 2" key="1">
    <citation type="journal article" date="2011" name="Cell">
        <title>The monarch butterfly genome yields insights into long-distance migration.</title>
        <authorList>
            <person name="Zhan S."/>
            <person name="Merlin C."/>
            <person name="Boore J.L."/>
            <person name="Reppert S.M."/>
        </authorList>
    </citation>
    <scope>NUCLEOTIDE SEQUENCE [LARGE SCALE GENOMIC DNA]</scope>
    <source>
        <strain evidence="1">F-2</strain>
    </source>
</reference>